<dbReference type="InParanoid" id="A0A7J6J418"/>
<reference evidence="1 2" key="2">
    <citation type="submission" date="2020-04" db="EMBL/GenBank/DDBJ databases">
        <title>Genome sequencing and assembly of multiple isolates from the Colletotrichum gloeosporioides species complex.</title>
        <authorList>
            <person name="Gan P."/>
            <person name="Shirasu K."/>
        </authorList>
    </citation>
    <scope>NUCLEOTIDE SEQUENCE [LARGE SCALE GENOMIC DNA]</scope>
    <source>
        <strain evidence="1 2">Nara gc5</strain>
    </source>
</reference>
<reference evidence="1 2" key="1">
    <citation type="submission" date="2012-08" db="EMBL/GenBank/DDBJ databases">
        <authorList>
            <person name="Gan P.H.P."/>
            <person name="Ikeda K."/>
            <person name="Irieda H."/>
            <person name="Narusaka M."/>
            <person name="O'Connell R.J."/>
            <person name="Narusaka Y."/>
            <person name="Takano Y."/>
            <person name="Kubo Y."/>
            <person name="Shirasu K."/>
        </authorList>
    </citation>
    <scope>NUCLEOTIDE SEQUENCE [LARGE SCALE GENOMIC DNA]</scope>
    <source>
        <strain evidence="1 2">Nara gc5</strain>
    </source>
</reference>
<dbReference type="RefSeq" id="XP_066008733.1">
    <property type="nucleotide sequence ID" value="XM_066151790.1"/>
</dbReference>
<keyword evidence="2" id="KW-1185">Reference proteome</keyword>
<sequence length="123" mass="13522">MRIDPQQQYAPTLLVSSAFPVSPHEKSRETHEGPLPTRSAVVSPSIGPFYETPRPPPTLVIAFLLPTFLVAKQEFCASVAGILPVQKLLLAHVPSLDFLSIHILILKPHLVLGRSLLCPNRMN</sequence>
<dbReference type="EMBL" id="ANPB02000004">
    <property type="protein sequence ID" value="KAF4484581.1"/>
    <property type="molecule type" value="Genomic_DNA"/>
</dbReference>
<name>A0A7J6J418_COLFN</name>
<protein>
    <submittedName>
        <fullName evidence="1">Uncharacterized protein</fullName>
    </submittedName>
</protein>
<dbReference type="GeneID" id="43618822"/>
<dbReference type="Proteomes" id="UP000011096">
    <property type="component" value="Unassembled WGS sequence"/>
</dbReference>
<organism evidence="1 2">
    <name type="scientific">Colletotrichum fructicola (strain Nara gc5)</name>
    <name type="common">Anthracnose fungus</name>
    <name type="synonym">Colletotrichum gloeosporioides (strain Nara gc5)</name>
    <dbReference type="NCBI Taxonomy" id="1213859"/>
    <lineage>
        <taxon>Eukaryota</taxon>
        <taxon>Fungi</taxon>
        <taxon>Dikarya</taxon>
        <taxon>Ascomycota</taxon>
        <taxon>Pezizomycotina</taxon>
        <taxon>Sordariomycetes</taxon>
        <taxon>Hypocreomycetidae</taxon>
        <taxon>Glomerellales</taxon>
        <taxon>Glomerellaceae</taxon>
        <taxon>Colletotrichum</taxon>
        <taxon>Colletotrichum gloeosporioides species complex</taxon>
    </lineage>
</organism>
<accession>A0A7J6J418</accession>
<gene>
    <name evidence="1" type="ORF">CGGC5_v007046</name>
</gene>
<dbReference type="AlphaFoldDB" id="A0A7J6J418"/>
<evidence type="ECO:0000313" key="1">
    <source>
        <dbReference type="EMBL" id="KAF4484581.1"/>
    </source>
</evidence>
<proteinExistence type="predicted"/>
<comment type="caution">
    <text evidence="1">The sequence shown here is derived from an EMBL/GenBank/DDBJ whole genome shotgun (WGS) entry which is preliminary data.</text>
</comment>
<evidence type="ECO:0000313" key="2">
    <source>
        <dbReference type="Proteomes" id="UP000011096"/>
    </source>
</evidence>